<feature type="region of interest" description="Disordered" evidence="1">
    <location>
        <begin position="1"/>
        <end position="30"/>
    </location>
</feature>
<evidence type="ECO:0000313" key="4">
    <source>
        <dbReference type="Proteomes" id="UP001150538"/>
    </source>
</evidence>
<name>A0A9W8A865_9FUNG</name>
<dbReference type="GO" id="GO:0007094">
    <property type="term" value="P:mitotic spindle assembly checkpoint signaling"/>
    <property type="evidence" value="ECO:0007669"/>
    <property type="project" value="TreeGrafter"/>
</dbReference>
<organism evidence="3 4">
    <name type="scientific">Mycoemilia scoparia</name>
    <dbReference type="NCBI Taxonomy" id="417184"/>
    <lineage>
        <taxon>Eukaryota</taxon>
        <taxon>Fungi</taxon>
        <taxon>Fungi incertae sedis</taxon>
        <taxon>Zoopagomycota</taxon>
        <taxon>Kickxellomycotina</taxon>
        <taxon>Kickxellomycetes</taxon>
        <taxon>Kickxellales</taxon>
        <taxon>Kickxellaceae</taxon>
        <taxon>Mycoemilia</taxon>
    </lineage>
</organism>
<comment type="caution">
    <text evidence="3">The sequence shown here is derived from an EMBL/GenBank/DDBJ whole genome shotgun (WGS) entry which is preliminary data.</text>
</comment>
<feature type="domain" description="Centromere/kinetochore protein zw10 C-terminal" evidence="2">
    <location>
        <begin position="452"/>
        <end position="575"/>
    </location>
</feature>
<dbReference type="GO" id="GO:0006888">
    <property type="term" value="P:endoplasmic reticulum to Golgi vesicle-mediated transport"/>
    <property type="evidence" value="ECO:0007669"/>
    <property type="project" value="TreeGrafter"/>
</dbReference>
<dbReference type="Proteomes" id="UP001150538">
    <property type="component" value="Unassembled WGS sequence"/>
</dbReference>
<dbReference type="Pfam" id="PF20666">
    <property type="entry name" value="ZW10_C"/>
    <property type="match status" value="1"/>
</dbReference>
<proteinExistence type="predicted"/>
<dbReference type="PANTHER" id="PTHR12205">
    <property type="entry name" value="CENTROMERE/KINETOCHORE PROTEIN ZW10"/>
    <property type="match status" value="1"/>
</dbReference>
<evidence type="ECO:0000313" key="3">
    <source>
        <dbReference type="EMBL" id="KAJ1919463.1"/>
    </source>
</evidence>
<dbReference type="GO" id="GO:1990423">
    <property type="term" value="C:RZZ complex"/>
    <property type="evidence" value="ECO:0007669"/>
    <property type="project" value="TreeGrafter"/>
</dbReference>
<evidence type="ECO:0000256" key="1">
    <source>
        <dbReference type="SAM" id="MobiDB-lite"/>
    </source>
</evidence>
<dbReference type="InterPro" id="IPR048343">
    <property type="entry name" value="ZW10_C"/>
</dbReference>
<evidence type="ECO:0000259" key="2">
    <source>
        <dbReference type="Pfam" id="PF20666"/>
    </source>
</evidence>
<dbReference type="PANTHER" id="PTHR12205:SF0">
    <property type="entry name" value="CENTROMERE_KINETOCHORE PROTEIN ZW10 HOMOLOG"/>
    <property type="match status" value="1"/>
</dbReference>
<feature type="compositionally biased region" description="Low complexity" evidence="1">
    <location>
        <begin position="8"/>
        <end position="20"/>
    </location>
</feature>
<gene>
    <name evidence="3" type="primary">YTM1_2</name>
    <name evidence="3" type="ORF">H4219_001933</name>
</gene>
<dbReference type="EMBL" id="JANBPU010000026">
    <property type="protein sequence ID" value="KAJ1919463.1"/>
    <property type="molecule type" value="Genomic_DNA"/>
</dbReference>
<feature type="region of interest" description="Disordered" evidence="1">
    <location>
        <begin position="428"/>
        <end position="449"/>
    </location>
</feature>
<reference evidence="3" key="1">
    <citation type="submission" date="2022-07" db="EMBL/GenBank/DDBJ databases">
        <title>Phylogenomic reconstructions and comparative analyses of Kickxellomycotina fungi.</title>
        <authorList>
            <person name="Reynolds N.K."/>
            <person name="Stajich J.E."/>
            <person name="Barry K."/>
            <person name="Grigoriev I.V."/>
            <person name="Crous P."/>
            <person name="Smith M.E."/>
        </authorList>
    </citation>
    <scope>NUCLEOTIDE SEQUENCE</scope>
    <source>
        <strain evidence="3">NBRC 100468</strain>
    </source>
</reference>
<dbReference type="OrthoDB" id="534815at2759"/>
<sequence>MDELLVPSNNSNVNSNTMSNGALHNTPKRKRRVSISRKGHAYIETTTSERLSRLQHEVERAKTSLFEIIYQHYRDRLGWYSYTLDPFTEILHCSTSIEKFESDFGEDDGVDSDWVEDLKLKVSQLELLCRASVIYTNLREAEDLVSRGNMVVAASTVTQVNIMLQKLSKSGNATVELEIVKLLNSDYTKKASAVIYSLEYLFNEIYQWTSTENTCELQVRYHIEAGYAGNHYESPVSVSDIYYGLAALDMIQPRLEKLAKDIAKEFAIRLINAPETQLNITNATTLAKKLELILDFVYTKVFYKTDSNGDQDSFGRIFGSIFWNEVWPTLRVDFFEARVPSDHGKIGEYTDGLVPLLGFEERLVEKGFISAKELKAKMILSNLFRVFVGKRRSDLLTMCAGVLCSENNNVVTVGGSEKAGFGLNGKSGGKGVGASSKDGKQLKGGQENSDDFPRCKISTQAQTIVELCHETVHQIGSLEPQLASIQFQMARDILNLYRVIIPCRWEIELLTTSTKPMVLYNDCSYIAHSLSTLRTEAQQKWPEILKEIGTFVDIAQQFRELGQTYFEKFMIRCRLDIENILESVLPNSHLPNIQQTKHNVVDVSSGKIKEGYKNNTTVHKSLDETSCKETIKKVVLYLMHLAKTGKVYLPDRFRIRSLGLLTDVVLETAIRVIKVQPILNSGCVRILQQAFKPLDELKIYFTLDVGPQWTHRLKGNDNTSHGLISEFCPHWDTFEEWMNALDVDADSLPILRERGKIKLCDQDFKLLVEKRQVKKP</sequence>
<dbReference type="GO" id="GO:0005737">
    <property type="term" value="C:cytoplasm"/>
    <property type="evidence" value="ECO:0007669"/>
    <property type="project" value="GOC"/>
</dbReference>
<dbReference type="AlphaFoldDB" id="A0A9W8A865"/>
<keyword evidence="4" id="KW-1185">Reference proteome</keyword>
<accession>A0A9W8A865</accession>
<protein>
    <submittedName>
        <fullName evidence="3">Ribosome biogenesis protein ytm1</fullName>
    </submittedName>
</protein>